<evidence type="ECO:0000256" key="3">
    <source>
        <dbReference type="ARBA" id="ARBA00022692"/>
    </source>
</evidence>
<keyword evidence="4 6" id="KW-1133">Transmembrane helix</keyword>
<gene>
    <name evidence="8" type="ordered locus">Terro_0089</name>
</gene>
<dbReference type="Gene3D" id="3.40.250.10">
    <property type="entry name" value="Rhodanese-like domain"/>
    <property type="match status" value="1"/>
</dbReference>
<evidence type="ECO:0000256" key="4">
    <source>
        <dbReference type="ARBA" id="ARBA00022989"/>
    </source>
</evidence>
<name>I3ZB22_TERRK</name>
<evidence type="ECO:0000256" key="1">
    <source>
        <dbReference type="ARBA" id="ARBA00004651"/>
    </source>
</evidence>
<dbReference type="AlphaFoldDB" id="I3ZB22"/>
<dbReference type="InterPro" id="IPR051311">
    <property type="entry name" value="DedA_domain"/>
</dbReference>
<dbReference type="GO" id="GO:0005886">
    <property type="term" value="C:plasma membrane"/>
    <property type="evidence" value="ECO:0007669"/>
    <property type="project" value="UniProtKB-SubCell"/>
</dbReference>
<keyword evidence="5 6" id="KW-0472">Membrane</keyword>
<proteinExistence type="predicted"/>
<dbReference type="SUPFAM" id="SSF52821">
    <property type="entry name" value="Rhodanese/Cell cycle control phosphatase"/>
    <property type="match status" value="1"/>
</dbReference>
<comment type="subcellular location">
    <subcellularLocation>
        <location evidence="1">Cell membrane</location>
        <topology evidence="1">Multi-pass membrane protein</topology>
    </subcellularLocation>
</comment>
<dbReference type="eggNOG" id="COG0586">
    <property type="taxonomic scope" value="Bacteria"/>
</dbReference>
<keyword evidence="2" id="KW-1003">Cell membrane</keyword>
<feature type="domain" description="Rhodanese" evidence="7">
    <location>
        <begin position="265"/>
        <end position="360"/>
    </location>
</feature>
<evidence type="ECO:0000256" key="2">
    <source>
        <dbReference type="ARBA" id="ARBA00022475"/>
    </source>
</evidence>
<dbReference type="HOGENOM" id="CLU_058197_0_0_0"/>
<evidence type="ECO:0000313" key="9">
    <source>
        <dbReference type="Proteomes" id="UP000006056"/>
    </source>
</evidence>
<accession>I3ZB22</accession>
<feature type="transmembrane region" description="Helical" evidence="6">
    <location>
        <begin position="185"/>
        <end position="206"/>
    </location>
</feature>
<keyword evidence="9" id="KW-1185">Reference proteome</keyword>
<dbReference type="Proteomes" id="UP000006056">
    <property type="component" value="Chromosome"/>
</dbReference>
<evidence type="ECO:0000256" key="5">
    <source>
        <dbReference type="ARBA" id="ARBA00023136"/>
    </source>
</evidence>
<organism evidence="8 9">
    <name type="scientific">Terriglobus roseus (strain DSM 18391 / NRRL B-41598 / KBS 63)</name>
    <dbReference type="NCBI Taxonomy" id="926566"/>
    <lineage>
        <taxon>Bacteria</taxon>
        <taxon>Pseudomonadati</taxon>
        <taxon>Acidobacteriota</taxon>
        <taxon>Terriglobia</taxon>
        <taxon>Terriglobales</taxon>
        <taxon>Acidobacteriaceae</taxon>
        <taxon>Terriglobus</taxon>
    </lineage>
</organism>
<evidence type="ECO:0000259" key="7">
    <source>
        <dbReference type="PROSITE" id="PS50206"/>
    </source>
</evidence>
<evidence type="ECO:0000256" key="6">
    <source>
        <dbReference type="SAM" id="Phobius"/>
    </source>
</evidence>
<protein>
    <submittedName>
        <fullName evidence="8">Putative membrane-associated protein</fullName>
    </submittedName>
</protein>
<feature type="transmembrane region" description="Helical" evidence="6">
    <location>
        <begin position="212"/>
        <end position="238"/>
    </location>
</feature>
<keyword evidence="3 6" id="KW-0812">Transmembrane</keyword>
<reference evidence="8 9" key="1">
    <citation type="submission" date="2012-06" db="EMBL/GenBank/DDBJ databases">
        <title>Complete genome of Terriglobus roseus DSM 18391.</title>
        <authorList>
            <consortium name="US DOE Joint Genome Institute (JGI-PGF)"/>
            <person name="Lucas S."/>
            <person name="Copeland A."/>
            <person name="Lapidus A."/>
            <person name="Glavina del Rio T."/>
            <person name="Dalin E."/>
            <person name="Tice H."/>
            <person name="Bruce D."/>
            <person name="Goodwin L."/>
            <person name="Pitluck S."/>
            <person name="Peters L."/>
            <person name="Mikhailova N."/>
            <person name="Munk A.C.C."/>
            <person name="Kyrpides N."/>
            <person name="Mavromatis K."/>
            <person name="Ivanova N."/>
            <person name="Brettin T."/>
            <person name="Detter J.C."/>
            <person name="Han C."/>
            <person name="Larimer F."/>
            <person name="Land M."/>
            <person name="Hauser L."/>
            <person name="Markowitz V."/>
            <person name="Cheng J.-F."/>
            <person name="Hugenholtz P."/>
            <person name="Woyke T."/>
            <person name="Wu D."/>
            <person name="Brambilla E."/>
            <person name="Klenk H.-P."/>
            <person name="Eisen J.A."/>
        </authorList>
    </citation>
    <scope>NUCLEOTIDE SEQUENCE [LARGE SCALE GENOMIC DNA]</scope>
    <source>
        <strain evidence="9">DSM 18391 / NRRL B-41598 / KBS 63</strain>
    </source>
</reference>
<evidence type="ECO:0000313" key="8">
    <source>
        <dbReference type="EMBL" id="AFL86440.1"/>
    </source>
</evidence>
<feature type="transmembrane region" description="Helical" evidence="6">
    <location>
        <begin position="92"/>
        <end position="113"/>
    </location>
</feature>
<dbReference type="EMBL" id="CP003379">
    <property type="protein sequence ID" value="AFL86440.1"/>
    <property type="molecule type" value="Genomic_DNA"/>
</dbReference>
<dbReference type="InterPro" id="IPR036873">
    <property type="entry name" value="Rhodanese-like_dom_sf"/>
</dbReference>
<dbReference type="STRING" id="926566.Terro_0089"/>
<sequence length="373" mass="40796">MQGNRHTETNWMLPTPARLPVTSFCNASHTLGTFRILVAKAHTGTTMSLAAWVAAHGYLSVAGLLLISALGLPLPAGLALILGGAAAHGGSLSLFILVPLCVLAESIGATVLYSGGRLTGWWLLGRLCRLTIDPEVCIFRSADFFYERGPRVLLVARFIPGLNSMAPPLAGSLNMRPLKFWSLDFCGAMLHVSTWIAVGYFLSHYIKLVTQALAVVGHVALGFVLVALAGYAALWAFIKMRDRRYRNVQRVSADEVVQRLENPDPSRPIVIADVRSHGYYDPGMQRIKNSIRVEPNRLGAELDALRETLAPECDIYVYCSCVRDATSIRIAHAMETRGTRVRVIEGGLRAWVKSGCPTEPVPAGELRHLPRFE</sequence>
<dbReference type="InterPro" id="IPR001763">
    <property type="entry name" value="Rhodanese-like_dom"/>
</dbReference>
<dbReference type="PROSITE" id="PS50206">
    <property type="entry name" value="RHODANESE_3"/>
    <property type="match status" value="1"/>
</dbReference>
<dbReference type="PANTHER" id="PTHR42709">
    <property type="entry name" value="ALKALINE PHOSPHATASE LIKE PROTEIN"/>
    <property type="match status" value="1"/>
</dbReference>
<dbReference type="PANTHER" id="PTHR42709:SF6">
    <property type="entry name" value="UNDECAPRENYL PHOSPHATE TRANSPORTER A"/>
    <property type="match status" value="1"/>
</dbReference>
<dbReference type="Pfam" id="PF00581">
    <property type="entry name" value="Rhodanese"/>
    <property type="match status" value="1"/>
</dbReference>
<dbReference type="KEGG" id="trs:Terro_0089"/>
<dbReference type="eggNOG" id="COG0607">
    <property type="taxonomic scope" value="Bacteria"/>
</dbReference>
<feature type="transmembrane region" description="Helical" evidence="6">
    <location>
        <begin position="49"/>
        <end position="72"/>
    </location>
</feature>